<dbReference type="InterPro" id="IPR003719">
    <property type="entry name" value="Phenazine_PhzF-like"/>
</dbReference>
<feature type="compositionally biased region" description="Basic and acidic residues" evidence="1">
    <location>
        <begin position="331"/>
        <end position="359"/>
    </location>
</feature>
<dbReference type="SUPFAM" id="SSF54506">
    <property type="entry name" value="Diaminopimelate epimerase-like"/>
    <property type="match status" value="1"/>
</dbReference>
<evidence type="ECO:0000313" key="3">
    <source>
        <dbReference type="Proteomes" id="UP001596368"/>
    </source>
</evidence>
<name>A0ABD5XTY4_9EURY</name>
<dbReference type="Gene3D" id="3.10.310.10">
    <property type="entry name" value="Diaminopimelate Epimerase, Chain A, domain 1"/>
    <property type="match status" value="2"/>
</dbReference>
<dbReference type="EMBL" id="JBHSZG010000001">
    <property type="protein sequence ID" value="MFC7137089.1"/>
    <property type="molecule type" value="Genomic_DNA"/>
</dbReference>
<dbReference type="AlphaFoldDB" id="A0ABD5XTY4"/>
<protein>
    <submittedName>
        <fullName evidence="2">PhzF family phenazine biosynthesis protein</fullName>
    </submittedName>
</protein>
<comment type="caution">
    <text evidence="2">The sequence shown here is derived from an EMBL/GenBank/DDBJ whole genome shotgun (WGS) entry which is preliminary data.</text>
</comment>
<proteinExistence type="predicted"/>
<feature type="region of interest" description="Disordered" evidence="1">
    <location>
        <begin position="96"/>
        <end position="118"/>
    </location>
</feature>
<organism evidence="2 3">
    <name type="scientific">Halobaculum litoreum</name>
    <dbReference type="NCBI Taxonomy" id="3031998"/>
    <lineage>
        <taxon>Archaea</taxon>
        <taxon>Methanobacteriati</taxon>
        <taxon>Methanobacteriota</taxon>
        <taxon>Stenosarchaea group</taxon>
        <taxon>Halobacteria</taxon>
        <taxon>Halobacteriales</taxon>
        <taxon>Haloferacaceae</taxon>
        <taxon>Halobaculum</taxon>
    </lineage>
</organism>
<dbReference type="PANTHER" id="PTHR13774">
    <property type="entry name" value="PHENAZINE BIOSYNTHESIS PROTEIN"/>
    <property type="match status" value="1"/>
</dbReference>
<dbReference type="PANTHER" id="PTHR13774:SF32">
    <property type="entry name" value="ANTISENSE-ENHANCING SEQUENCE 1"/>
    <property type="match status" value="1"/>
</dbReference>
<dbReference type="Pfam" id="PF02567">
    <property type="entry name" value="PhzC-PhzF"/>
    <property type="match status" value="1"/>
</dbReference>
<keyword evidence="3" id="KW-1185">Reference proteome</keyword>
<sequence length="359" mass="37612">MTGHRFHVVDVFTRGGERFTGNQLAVFHDAADADAAAALALTRETNFSECTFVDGPRADDGDGAGYDVRIFDPAEEIPFAGHPTLGTAAVLRELVGGGGGGGVSERDTGDPPDGPPDDLTLHLGVGPIDVWVEARDGREEYWMRQITPDLGGSVAPELVAPALGLDAADVDRRAPVRSVSTGLPTLVVPLTSVAAVERAATTDPAYTDLLDAVGEHNLLVVARGGVDGGDLHARVFADYAGVPEDPATGSAAGCLAGWLLEHGWLGDGPVAATVEQGYELGRPSRLRIRAERDVDGAPAVEVGAASSPSPRDDCCSAGGRTRGSHARHQPRHAERLQHHPHEEHAVHGEQRDRLGPVQL</sequence>
<gene>
    <name evidence="2" type="ORF">ACFQRB_12740</name>
</gene>
<evidence type="ECO:0000256" key="1">
    <source>
        <dbReference type="SAM" id="MobiDB-lite"/>
    </source>
</evidence>
<evidence type="ECO:0000313" key="2">
    <source>
        <dbReference type="EMBL" id="MFC7137089.1"/>
    </source>
</evidence>
<reference evidence="2 3" key="1">
    <citation type="journal article" date="2019" name="Int. J. Syst. Evol. Microbiol.">
        <title>The Global Catalogue of Microorganisms (GCM) 10K type strain sequencing project: providing services to taxonomists for standard genome sequencing and annotation.</title>
        <authorList>
            <consortium name="The Broad Institute Genomics Platform"/>
            <consortium name="The Broad Institute Genome Sequencing Center for Infectious Disease"/>
            <person name="Wu L."/>
            <person name="Ma J."/>
        </authorList>
    </citation>
    <scope>NUCLEOTIDE SEQUENCE [LARGE SCALE GENOMIC DNA]</scope>
    <source>
        <strain evidence="2 3">DT92</strain>
    </source>
</reference>
<dbReference type="Proteomes" id="UP001596368">
    <property type="component" value="Unassembled WGS sequence"/>
</dbReference>
<accession>A0ABD5XTY4</accession>
<feature type="region of interest" description="Disordered" evidence="1">
    <location>
        <begin position="298"/>
        <end position="359"/>
    </location>
</feature>